<evidence type="ECO:0000313" key="12">
    <source>
        <dbReference type="Proteomes" id="UP000749559"/>
    </source>
</evidence>
<dbReference type="PANTHER" id="PTHR12027">
    <property type="entry name" value="WNT RELATED"/>
    <property type="match status" value="1"/>
</dbReference>
<comment type="subcellular location">
    <subcellularLocation>
        <location evidence="1 10">Secreted</location>
        <location evidence="1 10">Extracellular space</location>
        <location evidence="1 10">Extracellular matrix</location>
    </subcellularLocation>
</comment>
<dbReference type="InterPro" id="IPR043158">
    <property type="entry name" value="Wnt_C"/>
</dbReference>
<name>A0A8J1T607_OWEFU</name>
<evidence type="ECO:0000256" key="7">
    <source>
        <dbReference type="ARBA" id="ARBA00023157"/>
    </source>
</evidence>
<keyword evidence="7" id="KW-1015">Disulfide bond</keyword>
<dbReference type="GO" id="GO:0045165">
    <property type="term" value="P:cell fate commitment"/>
    <property type="evidence" value="ECO:0007669"/>
    <property type="project" value="TreeGrafter"/>
</dbReference>
<comment type="caution">
    <text evidence="11">The sequence shown here is derived from an EMBL/GenBank/DDBJ whole genome shotgun (WGS) entry which is preliminary data.</text>
</comment>
<dbReference type="Gene3D" id="3.30.2460.20">
    <property type="match status" value="1"/>
</dbReference>
<evidence type="ECO:0000256" key="10">
    <source>
        <dbReference type="RuleBase" id="RU003500"/>
    </source>
</evidence>
<keyword evidence="3 10" id="KW-0217">Developmental protein</keyword>
<comment type="function">
    <text evidence="10">Ligand for members of the frizzled family of seven transmembrane receptors.</text>
</comment>
<evidence type="ECO:0000256" key="5">
    <source>
        <dbReference type="ARBA" id="ARBA00022530"/>
    </source>
</evidence>
<reference evidence="11" key="1">
    <citation type="submission" date="2022-03" db="EMBL/GenBank/DDBJ databases">
        <authorList>
            <person name="Martin C."/>
        </authorList>
    </citation>
    <scope>NUCLEOTIDE SEQUENCE</scope>
</reference>
<dbReference type="AlphaFoldDB" id="A0A8J1T607"/>
<dbReference type="SMART" id="SM00097">
    <property type="entry name" value="WNT1"/>
    <property type="match status" value="1"/>
</dbReference>
<dbReference type="Proteomes" id="UP000749559">
    <property type="component" value="Unassembled WGS sequence"/>
</dbReference>
<evidence type="ECO:0000256" key="8">
    <source>
        <dbReference type="ARBA" id="ARBA00023180"/>
    </source>
</evidence>
<dbReference type="GO" id="GO:0005125">
    <property type="term" value="F:cytokine activity"/>
    <property type="evidence" value="ECO:0007669"/>
    <property type="project" value="TreeGrafter"/>
</dbReference>
<dbReference type="PROSITE" id="PS00246">
    <property type="entry name" value="WNT1"/>
    <property type="match status" value="1"/>
</dbReference>
<dbReference type="InterPro" id="IPR005817">
    <property type="entry name" value="Wnt"/>
</dbReference>
<keyword evidence="4" id="KW-0964">Secreted</keyword>
<dbReference type="GO" id="GO:0030182">
    <property type="term" value="P:neuron differentiation"/>
    <property type="evidence" value="ECO:0007669"/>
    <property type="project" value="TreeGrafter"/>
</dbReference>
<keyword evidence="5" id="KW-0272">Extracellular matrix</keyword>
<proteinExistence type="inferred from homology"/>
<evidence type="ECO:0000256" key="2">
    <source>
        <dbReference type="ARBA" id="ARBA00005683"/>
    </source>
</evidence>
<keyword evidence="12" id="KW-1185">Reference proteome</keyword>
<evidence type="ECO:0000256" key="9">
    <source>
        <dbReference type="ARBA" id="ARBA00023288"/>
    </source>
</evidence>
<dbReference type="GO" id="GO:0005615">
    <property type="term" value="C:extracellular space"/>
    <property type="evidence" value="ECO:0007669"/>
    <property type="project" value="TreeGrafter"/>
</dbReference>
<comment type="similarity">
    <text evidence="2 10">Belongs to the Wnt family.</text>
</comment>
<protein>
    <recommendedName>
        <fullName evidence="10">Protein Wnt</fullName>
    </recommendedName>
</protein>
<dbReference type="PRINTS" id="PR01349">
    <property type="entry name" value="WNTPROTEIN"/>
</dbReference>
<keyword evidence="9" id="KW-0449">Lipoprotein</keyword>
<evidence type="ECO:0000256" key="4">
    <source>
        <dbReference type="ARBA" id="ARBA00022525"/>
    </source>
</evidence>
<evidence type="ECO:0000256" key="6">
    <source>
        <dbReference type="ARBA" id="ARBA00022687"/>
    </source>
</evidence>
<dbReference type="GO" id="GO:0060070">
    <property type="term" value="P:canonical Wnt signaling pathway"/>
    <property type="evidence" value="ECO:0007669"/>
    <property type="project" value="TreeGrafter"/>
</dbReference>
<evidence type="ECO:0000313" key="11">
    <source>
        <dbReference type="EMBL" id="CAH1784942.1"/>
    </source>
</evidence>
<dbReference type="CDD" id="cd19337">
    <property type="entry name" value="Wnt_Wnt5"/>
    <property type="match status" value="1"/>
</dbReference>
<dbReference type="OrthoDB" id="5945655at2759"/>
<organism evidence="11 12">
    <name type="scientific">Owenia fusiformis</name>
    <name type="common">Polychaete worm</name>
    <dbReference type="NCBI Taxonomy" id="6347"/>
    <lineage>
        <taxon>Eukaryota</taxon>
        <taxon>Metazoa</taxon>
        <taxon>Spiralia</taxon>
        <taxon>Lophotrochozoa</taxon>
        <taxon>Annelida</taxon>
        <taxon>Polychaeta</taxon>
        <taxon>Sedentaria</taxon>
        <taxon>Canalipalpata</taxon>
        <taxon>Sabellida</taxon>
        <taxon>Oweniida</taxon>
        <taxon>Oweniidae</taxon>
        <taxon>Owenia</taxon>
    </lineage>
</organism>
<dbReference type="PANTHER" id="PTHR12027:SF77">
    <property type="entry name" value="PROTEIN WNT-5"/>
    <property type="match status" value="1"/>
</dbReference>
<dbReference type="Pfam" id="PF00110">
    <property type="entry name" value="wnt"/>
    <property type="match status" value="1"/>
</dbReference>
<evidence type="ECO:0000256" key="3">
    <source>
        <dbReference type="ARBA" id="ARBA00022473"/>
    </source>
</evidence>
<dbReference type="FunFam" id="3.30.2460.20:FF:000001">
    <property type="entry name" value="Wnt homolog"/>
    <property type="match status" value="1"/>
</dbReference>
<keyword evidence="6 10" id="KW-0879">Wnt signaling pathway</keyword>
<sequence>MYLNMDKQETMVNIIITVIFYNILTTNAIETWWSLGMNGFEAWRNPQLFILGAQPVCTHLRGLSPGQTKLCQLYQDHMPAVSRGAKLGIHECQYQFRNRRWNCSTVDDDSVFGPITEIASREASFTHSIAAAGVVFSIARACREGELSNCGCSRKLRPKGLDRDYIWGGCGDNAEYGYRFAKGFIDARENEKNHPRHSRELSRMLMNLHNNEAGRRAVYKHTKVACKCHGVSGSCSLKTCWQSLLSFREIGNFLKEKYDGATDVKFNRRGTKLERKNPMYNKPTKEDMIYLDPSPDYCEPNKLTGSRGTIGRSCEKNSDGMEGCNLMCCGRGYNTHKITLTERCHCKFHWCCYVKCRTCKRVVDIHTCK</sequence>
<dbReference type="GO" id="GO:0005109">
    <property type="term" value="F:frizzled binding"/>
    <property type="evidence" value="ECO:0007669"/>
    <property type="project" value="TreeGrafter"/>
</dbReference>
<gene>
    <name evidence="11" type="ORF">OFUS_LOCUS11063</name>
</gene>
<dbReference type="InterPro" id="IPR018161">
    <property type="entry name" value="Wnt_CS"/>
</dbReference>
<accession>A0A8J1T607</accession>
<dbReference type="EMBL" id="CAIIXF020000005">
    <property type="protein sequence ID" value="CAH1784942.1"/>
    <property type="molecule type" value="Genomic_DNA"/>
</dbReference>
<keyword evidence="8" id="KW-0325">Glycoprotein</keyword>
<evidence type="ECO:0000256" key="1">
    <source>
        <dbReference type="ARBA" id="ARBA00004498"/>
    </source>
</evidence>